<feature type="domain" description="Glycine-rich" evidence="3">
    <location>
        <begin position="24"/>
        <end position="225"/>
    </location>
</feature>
<keyword evidence="5" id="KW-1185">Reference proteome</keyword>
<name>A0A4P7XDM1_9ALTE</name>
<feature type="domain" description="DUF6701" evidence="2">
    <location>
        <begin position="316"/>
        <end position="895"/>
    </location>
</feature>
<organism evidence="4 5">
    <name type="scientific">Hydrocarboniclastica marina</name>
    <dbReference type="NCBI Taxonomy" id="2259620"/>
    <lineage>
        <taxon>Bacteria</taxon>
        <taxon>Pseudomonadati</taxon>
        <taxon>Pseudomonadota</taxon>
        <taxon>Gammaproteobacteria</taxon>
        <taxon>Alteromonadales</taxon>
        <taxon>Alteromonadaceae</taxon>
        <taxon>Hydrocarboniclastica</taxon>
    </lineage>
</organism>
<evidence type="ECO:0000259" key="3">
    <source>
        <dbReference type="Pfam" id="PF21722"/>
    </source>
</evidence>
<feature type="chain" id="PRO_5020262060" description="MSHA biogenesis protein MshQ" evidence="1">
    <location>
        <begin position="17"/>
        <end position="897"/>
    </location>
</feature>
<dbReference type="Proteomes" id="UP000298049">
    <property type="component" value="Chromosome"/>
</dbReference>
<accession>A0A4P7XDM1</accession>
<proteinExistence type="predicted"/>
<evidence type="ECO:0000313" key="4">
    <source>
        <dbReference type="EMBL" id="QCF24999.1"/>
    </source>
</evidence>
<protein>
    <recommendedName>
        <fullName evidence="6">MSHA biogenesis protein MshQ</fullName>
    </recommendedName>
</protein>
<dbReference type="EMBL" id="CP031093">
    <property type="protein sequence ID" value="QCF24999.1"/>
    <property type="molecule type" value="Genomic_DNA"/>
</dbReference>
<feature type="signal peptide" evidence="1">
    <location>
        <begin position="1"/>
        <end position="16"/>
    </location>
</feature>
<dbReference type="InterPro" id="IPR049304">
    <property type="entry name" value="Gly_rich_dom"/>
</dbReference>
<dbReference type="AlphaFoldDB" id="A0A4P7XDM1"/>
<dbReference type="Pfam" id="PF21722">
    <property type="entry name" value="Gly_rich_2"/>
    <property type="match status" value="1"/>
</dbReference>
<evidence type="ECO:0000256" key="1">
    <source>
        <dbReference type="SAM" id="SignalP"/>
    </source>
</evidence>
<evidence type="ECO:0000313" key="5">
    <source>
        <dbReference type="Proteomes" id="UP000298049"/>
    </source>
</evidence>
<evidence type="ECO:0000259" key="2">
    <source>
        <dbReference type="Pfam" id="PF20419"/>
    </source>
</evidence>
<dbReference type="Pfam" id="PF20419">
    <property type="entry name" value="DUF6701"/>
    <property type="match status" value="1"/>
</dbReference>
<sequence>MFWLLLAASLSLVVEADTQVRTYTTPGTHSFTAPAFVSQLTVEVWGGGGRGDGFYGGGGGGGAYARSDFNVSAGAVFSLRVGGGSVSNSPGEDSWFSSATMLMAKGGNSTNRRTGASGGAAADSIGSIRYSGGNGTSGSPGLFGLLAYGGGAGSSAGIASNGTNGSYEYGGTAPAGGGNGGTGAGTFLILFGGAGEPGYSPGGGGGGGSTLGGGRGGNGRVRITYVRPDIHHFELSHSGSGLTCRAEPITVRACSDAACSTTFNDAVTVALSPGGWVGGSTVAFSGGQATVPLRKASAGFLTLGVTSSSPQAGNLQTLCRAGGGSASTAACTLEFHNSKLEYSVPDVVAAKDSAAFKISAIATDPATSACVPAFSNVTQPVSFWTIHENPAGVDLTATPGIAVNGETTGVGIGGATDIDLVFDAQGQASVAVNYPEAGQVQLVSVYRGDSSRGDEGLVMLGYDSFISTPAGFCIEAPDPRSSCSTTALADCTVLAEAGEPFELRARAVAWQADGETGAEFCAGNPTTTNFRHTGLTLGHTLVAPAGGSAGTLAVASAAFTSAGAGTSILDQAVSEVGVFRFRTNAGETYLGRGLPAAESAAIGRFTPANFLVTVPDAGELEAFCDAGTAFTYIGQPIQWSLLPEIWITARNRAGTPTLNYIDDFQKLSVNDITRLWPDSDNAQALTDGSGNLAVTHEAGAESLELLTPGTMSFNFSIMDELVFTKLNTAKVAPFEPQLTFGLEPFSDADGVAPSLPLPDISPGSDFLLGFGRLYLENVSGPENIDELLMPFQTQYWDGNRFVTNSVDDCTAWATTDIAYSGSHGSMNPGSGFVTAGVGSGLALVPAGTQGTDTATWTVPVWLQDDWDGDGVLDNPQGLATFGVHRGHDRILYWREAP</sequence>
<dbReference type="InterPro" id="IPR046524">
    <property type="entry name" value="DUF6701"/>
</dbReference>
<dbReference type="KEGG" id="hmi:soil367_03060"/>
<evidence type="ECO:0008006" key="6">
    <source>
        <dbReference type="Google" id="ProtNLM"/>
    </source>
</evidence>
<keyword evidence="1" id="KW-0732">Signal</keyword>
<gene>
    <name evidence="4" type="ORF">soil367_03060</name>
</gene>
<reference evidence="4 5" key="1">
    <citation type="submission" date="2018-07" db="EMBL/GenBank/DDBJ databases">
        <title>Marsedoiliclastica nanhaica gen. nov. sp. nov., a novel marine hydrocarbonoclastic bacterium isolated from an in-situ enriched hydrocarbon-degrading consortium in deep-sea sediment.</title>
        <authorList>
            <person name="Dong C."/>
            <person name="Ma T."/>
            <person name="Liu R."/>
            <person name="Shao Z."/>
        </authorList>
    </citation>
    <scope>NUCLEOTIDE SEQUENCE [LARGE SCALE GENOMIC DNA]</scope>
    <source>
        <strain evidence="5">soil36-7</strain>
    </source>
</reference>